<evidence type="ECO:0000259" key="11">
    <source>
        <dbReference type="PROSITE" id="PS50893"/>
    </source>
</evidence>
<dbReference type="Proteomes" id="UP001431783">
    <property type="component" value="Unassembled WGS sequence"/>
</dbReference>
<accession>A0AAW1VG33</accession>
<dbReference type="CDD" id="cd03244">
    <property type="entry name" value="ABCC_MRP_domain2"/>
    <property type="match status" value="1"/>
</dbReference>
<dbReference type="InterPro" id="IPR003593">
    <property type="entry name" value="AAA+_ATPase"/>
</dbReference>
<dbReference type="Pfam" id="PF00664">
    <property type="entry name" value="ABC_membrane"/>
    <property type="match status" value="2"/>
</dbReference>
<dbReference type="GO" id="GO:0140359">
    <property type="term" value="F:ABC-type transporter activity"/>
    <property type="evidence" value="ECO:0007669"/>
    <property type="project" value="InterPro"/>
</dbReference>
<dbReference type="GO" id="GO:0016020">
    <property type="term" value="C:membrane"/>
    <property type="evidence" value="ECO:0007669"/>
    <property type="project" value="UniProtKB-SubCell"/>
</dbReference>
<evidence type="ECO:0000256" key="6">
    <source>
        <dbReference type="ARBA" id="ARBA00022741"/>
    </source>
</evidence>
<evidence type="ECO:0000256" key="7">
    <source>
        <dbReference type="ARBA" id="ARBA00022840"/>
    </source>
</evidence>
<evidence type="ECO:0000256" key="2">
    <source>
        <dbReference type="ARBA" id="ARBA00009726"/>
    </source>
</evidence>
<dbReference type="InterPro" id="IPR011527">
    <property type="entry name" value="ABC1_TM_dom"/>
</dbReference>
<feature type="domain" description="ABC transporter" evidence="11">
    <location>
        <begin position="407"/>
        <end position="631"/>
    </location>
</feature>
<dbReference type="GO" id="GO:0005524">
    <property type="term" value="F:ATP binding"/>
    <property type="evidence" value="ECO:0007669"/>
    <property type="project" value="UniProtKB-KW"/>
</dbReference>
<reference evidence="13 14" key="1">
    <citation type="submission" date="2023-03" db="EMBL/GenBank/DDBJ databases">
        <title>Genome insight into feeding habits of ladybird beetles.</title>
        <authorList>
            <person name="Li H.-S."/>
            <person name="Huang Y.-H."/>
            <person name="Pang H."/>
        </authorList>
    </citation>
    <scope>NUCLEOTIDE SEQUENCE [LARGE SCALE GENOMIC DNA]</scope>
    <source>
        <strain evidence="13">SYSU_2023b</strain>
        <tissue evidence="13">Whole body</tissue>
    </source>
</reference>
<feature type="transmembrane region" description="Helical" evidence="10">
    <location>
        <begin position="208"/>
        <end position="228"/>
    </location>
</feature>
<dbReference type="InterPro" id="IPR036640">
    <property type="entry name" value="ABC1_TM_sf"/>
</dbReference>
<feature type="transmembrane region" description="Helical" evidence="10">
    <location>
        <begin position="903"/>
        <end position="927"/>
    </location>
</feature>
<dbReference type="CDD" id="cd18580">
    <property type="entry name" value="ABC_6TM_ABCC_D2"/>
    <property type="match status" value="1"/>
</dbReference>
<evidence type="ECO:0000256" key="4">
    <source>
        <dbReference type="ARBA" id="ARBA00022692"/>
    </source>
</evidence>
<feature type="domain" description="ABC transmembrane type-1" evidence="12">
    <location>
        <begin position="687"/>
        <end position="978"/>
    </location>
</feature>
<keyword evidence="6" id="KW-0547">Nucleotide-binding</keyword>
<comment type="similarity">
    <text evidence="2">Belongs to the ABC transporter superfamily. ABCC family. Conjugate transporter (TC 3.A.1.208) subfamily.</text>
</comment>
<gene>
    <name evidence="13" type="ORF">WA026_015546</name>
</gene>
<keyword evidence="7" id="KW-0067">ATP-binding</keyword>
<sequence length="1235" mass="141359">MEQEKTILSRHPEETANFLSTLFFTYTWDIFKKGYNHFWNKTNLYDPLDSHRSSILGDKIERLWCKYSEGCEVNERNPVIQKVLFRIFWPDLLKDSLLLILSLGPRVVQPILLGHFLSALNNTAKTTEYEIYQYIVFFIMVNGITTIFSVQYKFSCSTTAMKVRIACGTLLFRKVLKMRTSELQGKKKADTLNVISNELSRLDQTSHYVHYIWASPLFVVCIIYLLYYDAGIPGLIGVLWFILYMFVQSHAARITGSYRNKIAVETAKRIKLMNEILTVINFVKIYAWEEPFCIFHALLSFANTTAIFFGMLTMVSLKENITVAKVFNLVLYYNTFNFVITLMFPFSIIKATELNQILKRVNDIMGSEDVIETGYRAEIAEKTEIIMKNVDVRWNIPTVRKLSDTVIPEREVVEGSLLERKSSEMVLKNINIMLEKNAFLGIIGPVGCGKTSFLLTILGETYASGHLTVNGSISYAPQEPWIFPGTVRQNIMFDQPFNEARYSEVIRVCGLNIDFRNFPENDFTMIGEHGTSLSGGQRTRISLARAVYKEADIYLLDDPLSSVDMAVGKYLLEHCIHGFLNGKCRILVTHHIGHLKLCDRIIKLNLCDTRTFENLRNEKNIFSEDLCESTSSLLFKTKVEDKPRIRNNSSVAKNQYPIHDINITCDKKAKSFLWKYITNGNKLCILLFVIIIFVITQLVETVIYLFVSFWSYSEESSDTTFQFKRQTYVYIFVILLITSITTSIFKAILYTHLVMRSSRKIHDNILQKVINSPMSFFHVIDSGQILTRFSKDLGTVDEILPRTLMESFVVMLGLCARILLIIFINPYVIFLTIPLSVILTYFTKIFVCTSKNIKRIEGALMEPVMTHMNATIQGLLTIRASKAEKKIKQEFYSHHDRYMSSCYMFYTVTHAFSFAVEFISFIFTSVVTVGCFLMKDQTGSNSGEIGLAITQSMAFTTYLQFCIIQCVQTNNHLVAVERILQYEDLPQEPRNCSTGEILKEWPGKGSIHFECVELRYQKYLPAVLHNLNFTIESNEKIGIIGRTGAGKSSIFAALLRTAHVSGKIKIDSYDTQDLPLDVLRSRLGVIPQDPVLFSGTLRYNLDPFQEFQDHTLYAALRDVNLFELSTSLKTLDDQILEGGSNLSMGQRQLVCLARTIIRKNKIILLDEATANVDLMTESFIQKTIATKFADCTVLTIAHRLSTVMQSDRIMIVDSGNIIHFDHPEKLIRDMHLELI</sequence>
<feature type="transmembrane region" description="Helical" evidence="10">
    <location>
        <begin position="292"/>
        <end position="317"/>
    </location>
</feature>
<keyword evidence="5" id="KW-0677">Repeat</keyword>
<evidence type="ECO:0000313" key="13">
    <source>
        <dbReference type="EMBL" id="KAK9891586.1"/>
    </source>
</evidence>
<dbReference type="InterPro" id="IPR044746">
    <property type="entry name" value="ABCC_6TM_D1"/>
</dbReference>
<dbReference type="Gene3D" id="1.20.1560.10">
    <property type="entry name" value="ABC transporter type 1, transmembrane domain"/>
    <property type="match status" value="2"/>
</dbReference>
<dbReference type="FunFam" id="3.40.50.300:FF:000163">
    <property type="entry name" value="Multidrug resistance-associated protein member 4"/>
    <property type="match status" value="1"/>
</dbReference>
<evidence type="ECO:0000256" key="3">
    <source>
        <dbReference type="ARBA" id="ARBA00022448"/>
    </source>
</evidence>
<dbReference type="PROSITE" id="PS50893">
    <property type="entry name" value="ABC_TRANSPORTER_2"/>
    <property type="match status" value="2"/>
</dbReference>
<evidence type="ECO:0000256" key="5">
    <source>
        <dbReference type="ARBA" id="ARBA00022737"/>
    </source>
</evidence>
<comment type="subcellular location">
    <subcellularLocation>
        <location evidence="1">Membrane</location>
        <topology evidence="1">Multi-pass membrane protein</topology>
    </subcellularLocation>
</comment>
<keyword evidence="3" id="KW-0813">Transport</keyword>
<dbReference type="InterPro" id="IPR050173">
    <property type="entry name" value="ABC_transporter_C-like"/>
</dbReference>
<dbReference type="PANTHER" id="PTHR24223:SF456">
    <property type="entry name" value="MULTIDRUG RESISTANCE-ASSOCIATED PROTEIN LETHAL(2)03659"/>
    <property type="match status" value="1"/>
</dbReference>
<name>A0AAW1VG33_9CUCU</name>
<keyword evidence="8 10" id="KW-1133">Transmembrane helix</keyword>
<dbReference type="InterPro" id="IPR027417">
    <property type="entry name" value="P-loop_NTPase"/>
</dbReference>
<evidence type="ECO:0000256" key="1">
    <source>
        <dbReference type="ARBA" id="ARBA00004141"/>
    </source>
</evidence>
<dbReference type="CDD" id="cd18579">
    <property type="entry name" value="ABC_6TM_ABCC_D1"/>
    <property type="match status" value="1"/>
</dbReference>
<feature type="transmembrane region" description="Helical" evidence="10">
    <location>
        <begin position="683"/>
        <end position="707"/>
    </location>
</feature>
<dbReference type="SMART" id="SM00382">
    <property type="entry name" value="AAA"/>
    <property type="match status" value="2"/>
</dbReference>
<keyword evidence="4 10" id="KW-0812">Transmembrane</keyword>
<feature type="transmembrane region" description="Helical" evidence="10">
    <location>
        <begin position="727"/>
        <end position="750"/>
    </location>
</feature>
<feature type="domain" description="ABC transmembrane type-1" evidence="12">
    <location>
        <begin position="97"/>
        <end position="292"/>
    </location>
</feature>
<proteinExistence type="inferred from homology"/>
<feature type="domain" description="ABC transporter" evidence="11">
    <location>
        <begin position="1007"/>
        <end position="1234"/>
    </location>
</feature>
<dbReference type="SUPFAM" id="SSF52540">
    <property type="entry name" value="P-loop containing nucleoside triphosphate hydrolases"/>
    <property type="match status" value="2"/>
</dbReference>
<keyword evidence="14" id="KW-1185">Reference proteome</keyword>
<dbReference type="InterPro" id="IPR044726">
    <property type="entry name" value="ABCC_6TM_D2"/>
</dbReference>
<evidence type="ECO:0000256" key="9">
    <source>
        <dbReference type="ARBA" id="ARBA00023136"/>
    </source>
</evidence>
<dbReference type="GO" id="GO:0016887">
    <property type="term" value="F:ATP hydrolysis activity"/>
    <property type="evidence" value="ECO:0007669"/>
    <property type="project" value="InterPro"/>
</dbReference>
<dbReference type="InterPro" id="IPR003439">
    <property type="entry name" value="ABC_transporter-like_ATP-bd"/>
</dbReference>
<feature type="transmembrane region" description="Helical" evidence="10">
    <location>
        <begin position="234"/>
        <end position="252"/>
    </location>
</feature>
<feature type="transmembrane region" description="Helical" evidence="10">
    <location>
        <begin position="131"/>
        <end position="152"/>
    </location>
</feature>
<dbReference type="FunFam" id="3.40.50.300:FF:000973">
    <property type="entry name" value="Multidrug resistance-associated protein 4"/>
    <property type="match status" value="1"/>
</dbReference>
<dbReference type="SUPFAM" id="SSF90123">
    <property type="entry name" value="ABC transporter transmembrane region"/>
    <property type="match status" value="2"/>
</dbReference>
<feature type="transmembrane region" description="Helical" evidence="10">
    <location>
        <begin position="329"/>
        <end position="349"/>
    </location>
</feature>
<dbReference type="PROSITE" id="PS50929">
    <property type="entry name" value="ABC_TM1F"/>
    <property type="match status" value="2"/>
</dbReference>
<dbReference type="PROSITE" id="PS00211">
    <property type="entry name" value="ABC_TRANSPORTER_1"/>
    <property type="match status" value="1"/>
</dbReference>
<organism evidence="13 14">
    <name type="scientific">Henosepilachna vigintioctopunctata</name>
    <dbReference type="NCBI Taxonomy" id="420089"/>
    <lineage>
        <taxon>Eukaryota</taxon>
        <taxon>Metazoa</taxon>
        <taxon>Ecdysozoa</taxon>
        <taxon>Arthropoda</taxon>
        <taxon>Hexapoda</taxon>
        <taxon>Insecta</taxon>
        <taxon>Pterygota</taxon>
        <taxon>Neoptera</taxon>
        <taxon>Endopterygota</taxon>
        <taxon>Coleoptera</taxon>
        <taxon>Polyphaga</taxon>
        <taxon>Cucujiformia</taxon>
        <taxon>Coccinelloidea</taxon>
        <taxon>Coccinellidae</taxon>
        <taxon>Epilachninae</taxon>
        <taxon>Epilachnini</taxon>
        <taxon>Henosepilachna</taxon>
    </lineage>
</organism>
<feature type="transmembrane region" description="Helical" evidence="10">
    <location>
        <begin position="829"/>
        <end position="847"/>
    </location>
</feature>
<dbReference type="Gene3D" id="3.40.50.300">
    <property type="entry name" value="P-loop containing nucleotide triphosphate hydrolases"/>
    <property type="match status" value="2"/>
</dbReference>
<dbReference type="CDD" id="cd03250">
    <property type="entry name" value="ABCC_MRP_domain1"/>
    <property type="match status" value="1"/>
</dbReference>
<dbReference type="InterPro" id="IPR017871">
    <property type="entry name" value="ABC_transporter-like_CS"/>
</dbReference>
<evidence type="ECO:0000259" key="12">
    <source>
        <dbReference type="PROSITE" id="PS50929"/>
    </source>
</evidence>
<evidence type="ECO:0000256" key="10">
    <source>
        <dbReference type="SAM" id="Phobius"/>
    </source>
</evidence>
<dbReference type="PANTHER" id="PTHR24223">
    <property type="entry name" value="ATP-BINDING CASSETTE SUB-FAMILY C"/>
    <property type="match status" value="1"/>
</dbReference>
<protein>
    <submittedName>
        <fullName evidence="13">Uncharacterized protein</fullName>
    </submittedName>
</protein>
<evidence type="ECO:0000313" key="14">
    <source>
        <dbReference type="Proteomes" id="UP001431783"/>
    </source>
</evidence>
<comment type="caution">
    <text evidence="13">The sequence shown here is derived from an EMBL/GenBank/DDBJ whole genome shotgun (WGS) entry which is preliminary data.</text>
</comment>
<keyword evidence="9 10" id="KW-0472">Membrane</keyword>
<evidence type="ECO:0000256" key="8">
    <source>
        <dbReference type="ARBA" id="ARBA00022989"/>
    </source>
</evidence>
<feature type="transmembrane region" description="Helical" evidence="10">
    <location>
        <begin position="96"/>
        <end position="119"/>
    </location>
</feature>
<dbReference type="AlphaFoldDB" id="A0AAW1VG33"/>
<dbReference type="Pfam" id="PF00005">
    <property type="entry name" value="ABC_tran"/>
    <property type="match status" value="2"/>
</dbReference>
<dbReference type="EMBL" id="JARQZJ010000129">
    <property type="protein sequence ID" value="KAK9891586.1"/>
    <property type="molecule type" value="Genomic_DNA"/>
</dbReference>